<dbReference type="PROSITE" id="PS50931">
    <property type="entry name" value="HTH_LYSR"/>
    <property type="match status" value="1"/>
</dbReference>
<keyword evidence="2" id="KW-0805">Transcription regulation</keyword>
<comment type="caution">
    <text evidence="6">The sequence shown here is derived from an EMBL/GenBank/DDBJ whole genome shotgun (WGS) entry which is preliminary data.</text>
</comment>
<dbReference type="InterPro" id="IPR036388">
    <property type="entry name" value="WH-like_DNA-bd_sf"/>
</dbReference>
<evidence type="ECO:0000259" key="5">
    <source>
        <dbReference type="PROSITE" id="PS50931"/>
    </source>
</evidence>
<reference evidence="6 7" key="1">
    <citation type="submission" date="2019-05" db="EMBL/GenBank/DDBJ databases">
        <title>Genome sequence of Klebsiella sp strain TOUT106.</title>
        <authorList>
            <person name="Rahi P."/>
            <person name="Chaudhari D."/>
        </authorList>
    </citation>
    <scope>NUCLEOTIDE SEQUENCE [LARGE SCALE GENOMIC DNA]</scope>
    <source>
        <strain evidence="6 7">TOUT106</strain>
    </source>
</reference>
<evidence type="ECO:0000256" key="4">
    <source>
        <dbReference type="ARBA" id="ARBA00023163"/>
    </source>
</evidence>
<dbReference type="Proteomes" id="UP000307430">
    <property type="component" value="Unassembled WGS sequence"/>
</dbReference>
<evidence type="ECO:0000256" key="3">
    <source>
        <dbReference type="ARBA" id="ARBA00023125"/>
    </source>
</evidence>
<dbReference type="InterPro" id="IPR036390">
    <property type="entry name" value="WH_DNA-bd_sf"/>
</dbReference>
<dbReference type="InterPro" id="IPR005119">
    <property type="entry name" value="LysR_subst-bd"/>
</dbReference>
<comment type="similarity">
    <text evidence="1">Belongs to the LysR transcriptional regulatory family.</text>
</comment>
<dbReference type="InterPro" id="IPR000847">
    <property type="entry name" value="LysR_HTH_N"/>
</dbReference>
<dbReference type="PRINTS" id="PR00039">
    <property type="entry name" value="HTHLYSR"/>
</dbReference>
<dbReference type="GO" id="GO:0032993">
    <property type="term" value="C:protein-DNA complex"/>
    <property type="evidence" value="ECO:0007669"/>
    <property type="project" value="TreeGrafter"/>
</dbReference>
<organism evidence="6 7">
    <name type="scientific">Klebsiella indica</name>
    <dbReference type="NCBI Taxonomy" id="2582917"/>
    <lineage>
        <taxon>Bacteria</taxon>
        <taxon>Pseudomonadati</taxon>
        <taxon>Pseudomonadota</taxon>
        <taxon>Gammaproteobacteria</taxon>
        <taxon>Enterobacterales</taxon>
        <taxon>Enterobacteriaceae</taxon>
        <taxon>Klebsiella/Raoultella group</taxon>
        <taxon>Klebsiella</taxon>
    </lineage>
</organism>
<dbReference type="PANTHER" id="PTHR30346:SF0">
    <property type="entry name" value="HCA OPERON TRANSCRIPTIONAL ACTIVATOR HCAR"/>
    <property type="match status" value="1"/>
</dbReference>
<dbReference type="Gene3D" id="1.10.10.10">
    <property type="entry name" value="Winged helix-like DNA-binding domain superfamily/Winged helix DNA-binding domain"/>
    <property type="match status" value="1"/>
</dbReference>
<keyword evidence="4" id="KW-0804">Transcription</keyword>
<feature type="domain" description="HTH lysR-type" evidence="5">
    <location>
        <begin position="1"/>
        <end position="58"/>
    </location>
</feature>
<dbReference type="Pfam" id="PF00126">
    <property type="entry name" value="HTH_1"/>
    <property type="match status" value="1"/>
</dbReference>
<evidence type="ECO:0000313" key="6">
    <source>
        <dbReference type="EMBL" id="TLV10707.1"/>
    </source>
</evidence>
<evidence type="ECO:0000313" key="7">
    <source>
        <dbReference type="Proteomes" id="UP000307430"/>
    </source>
</evidence>
<evidence type="ECO:0000256" key="1">
    <source>
        <dbReference type="ARBA" id="ARBA00009437"/>
    </source>
</evidence>
<dbReference type="EMBL" id="VCHQ01000027">
    <property type="protein sequence ID" value="TLV10707.1"/>
    <property type="molecule type" value="Genomic_DNA"/>
</dbReference>
<dbReference type="RefSeq" id="WP_138362561.1">
    <property type="nucleotide sequence ID" value="NZ_VCHQ01000027.1"/>
</dbReference>
<dbReference type="GO" id="GO:0003700">
    <property type="term" value="F:DNA-binding transcription factor activity"/>
    <property type="evidence" value="ECO:0007669"/>
    <property type="project" value="InterPro"/>
</dbReference>
<dbReference type="AlphaFoldDB" id="A0A5R9LDG0"/>
<dbReference type="PANTHER" id="PTHR30346">
    <property type="entry name" value="TRANSCRIPTIONAL DUAL REGULATOR HCAR-RELATED"/>
    <property type="match status" value="1"/>
</dbReference>
<keyword evidence="7" id="KW-1185">Reference proteome</keyword>
<sequence>MKIERLREFLTLAEKLNFTKSAQILNITQPVLSRHMKELEFFFSVALFRRDTHQVELTSAGHLLADEARKIINQYENSLSVIHTFTGQSRRKLSIAFLGEAINQKLVELVDNFHQRHHDVAVDNQDCELDEAIDLLINGQCDLGFLIRPSFMPQNENFSYVNFGTDPLCVAVNRQHPLAGEQCVSLREVAKWPIIRINPHNFSQVEYYTTQFLSNHNLNYTLYREYPNLKTCCFNLELNTQAVLLMPKHRAYQLGSNSVLLELAEQDCQFELDLVWLRSNFNPCINLFVREFKKYMAIEEIAV</sequence>
<gene>
    <name evidence="6" type="ORF">FE839_20180</name>
</gene>
<dbReference type="Gene3D" id="3.40.190.10">
    <property type="entry name" value="Periplasmic binding protein-like II"/>
    <property type="match status" value="2"/>
</dbReference>
<proteinExistence type="inferred from homology"/>
<protein>
    <submittedName>
        <fullName evidence="6">LysR family transcriptional regulator</fullName>
    </submittedName>
</protein>
<dbReference type="GO" id="GO:0003677">
    <property type="term" value="F:DNA binding"/>
    <property type="evidence" value="ECO:0007669"/>
    <property type="project" value="UniProtKB-KW"/>
</dbReference>
<dbReference type="SUPFAM" id="SSF46785">
    <property type="entry name" value="Winged helix' DNA-binding domain"/>
    <property type="match status" value="1"/>
</dbReference>
<accession>A0A5R9LDG0</accession>
<evidence type="ECO:0000256" key="2">
    <source>
        <dbReference type="ARBA" id="ARBA00023015"/>
    </source>
</evidence>
<dbReference type="CDD" id="cd05466">
    <property type="entry name" value="PBP2_LTTR_substrate"/>
    <property type="match status" value="1"/>
</dbReference>
<keyword evidence="3" id="KW-0238">DNA-binding</keyword>
<dbReference type="Pfam" id="PF03466">
    <property type="entry name" value="LysR_substrate"/>
    <property type="match status" value="1"/>
</dbReference>
<name>A0A5R9LDG0_9ENTR</name>
<dbReference type="SUPFAM" id="SSF53850">
    <property type="entry name" value="Periplasmic binding protein-like II"/>
    <property type="match status" value="1"/>
</dbReference>